<sequence length="309" mass="35375">MLCFVQLTAFYSYANENILKIGVLTKPDTLDPHRLNTGNNIMLSSIIFDQMGYSKAGQRLFSQGLSKSVQLVSAQENTWEISIHKGITFHDGHELTSEDVAFTINRIKQLPDSDFSFKPYVEPILEVKVKSLHTIRLKLKPGYSEFHGDLSKIFILPAHLEHSDSTDTFDVGKSAIGTGTYRIRDVGENKNTISLEHYKNNWRNQDGIRHIELIHFPDAQKRFHALLQNEIHVADKLSPQQLSMLEEKGYNTLKRPSTRMVFLQLDTHRDISPFITDKFNSPLKTNPLKSLKVRQAMSLALDRDTLQKR</sequence>
<dbReference type="Gene3D" id="3.10.105.10">
    <property type="entry name" value="Dipeptide-binding Protein, Domain 3"/>
    <property type="match status" value="1"/>
</dbReference>
<gene>
    <name evidence="5" type="ORF">CS022_02455</name>
</gene>
<feature type="domain" description="Solute-binding protein family 5" evidence="4">
    <location>
        <begin position="65"/>
        <end position="308"/>
    </location>
</feature>
<protein>
    <recommendedName>
        <fullName evidence="4">Solute-binding protein family 5 domain-containing protein</fullName>
    </recommendedName>
</protein>
<dbReference type="InterPro" id="IPR039424">
    <property type="entry name" value="SBP_5"/>
</dbReference>
<reference evidence="5 6" key="1">
    <citation type="submission" date="2017-10" db="EMBL/GenBank/DDBJ databases">
        <title>Nyctiphanis sp. nov., isolated from the stomach of the euphausiid Nyctiphanes simplex (Hansen, 1911) in the Gulf of California.</title>
        <authorList>
            <person name="Gomez-Gil B."/>
            <person name="Aguilar-Mendez M."/>
            <person name="Lopez-Cortes A."/>
            <person name="Gomez-Gutierrez J."/>
            <person name="Roque A."/>
            <person name="Lang E."/>
            <person name="Gonzalez-Castillo A."/>
        </authorList>
    </citation>
    <scope>NUCLEOTIDE SEQUENCE [LARGE SCALE GENOMIC DNA]</scope>
    <source>
        <strain evidence="5 6">CAIM 600</strain>
    </source>
</reference>
<accession>A0A4Q0YT83</accession>
<dbReference type="Pfam" id="PF00496">
    <property type="entry name" value="SBP_bac_5"/>
    <property type="match status" value="1"/>
</dbReference>
<evidence type="ECO:0000256" key="2">
    <source>
        <dbReference type="ARBA" id="ARBA00022448"/>
    </source>
</evidence>
<dbReference type="SUPFAM" id="SSF53850">
    <property type="entry name" value="Periplasmic binding protein-like II"/>
    <property type="match status" value="1"/>
</dbReference>
<dbReference type="InterPro" id="IPR000914">
    <property type="entry name" value="SBP_5_dom"/>
</dbReference>
<dbReference type="Proteomes" id="UP000290287">
    <property type="component" value="Unassembled WGS sequence"/>
</dbReference>
<comment type="caution">
    <text evidence="5">The sequence shown here is derived from an EMBL/GenBank/DDBJ whole genome shotgun (WGS) entry which is preliminary data.</text>
</comment>
<dbReference type="Gene3D" id="3.40.190.10">
    <property type="entry name" value="Periplasmic binding protein-like II"/>
    <property type="match status" value="1"/>
</dbReference>
<proteinExistence type="inferred from homology"/>
<dbReference type="GO" id="GO:1904680">
    <property type="term" value="F:peptide transmembrane transporter activity"/>
    <property type="evidence" value="ECO:0007669"/>
    <property type="project" value="TreeGrafter"/>
</dbReference>
<keyword evidence="3" id="KW-0732">Signal</keyword>
<comment type="similarity">
    <text evidence="1">Belongs to the bacterial solute-binding protein 5 family.</text>
</comment>
<name>A0A4Q0YT83_9GAMM</name>
<evidence type="ECO:0000313" key="6">
    <source>
        <dbReference type="Proteomes" id="UP000290287"/>
    </source>
</evidence>
<dbReference type="Gene3D" id="3.90.76.10">
    <property type="entry name" value="Dipeptide-binding Protein, Domain 1"/>
    <property type="match status" value="1"/>
</dbReference>
<dbReference type="PANTHER" id="PTHR30290">
    <property type="entry name" value="PERIPLASMIC BINDING COMPONENT OF ABC TRANSPORTER"/>
    <property type="match status" value="1"/>
</dbReference>
<keyword evidence="6" id="KW-1185">Reference proteome</keyword>
<evidence type="ECO:0000256" key="1">
    <source>
        <dbReference type="ARBA" id="ARBA00005695"/>
    </source>
</evidence>
<evidence type="ECO:0000259" key="4">
    <source>
        <dbReference type="Pfam" id="PF00496"/>
    </source>
</evidence>
<dbReference type="AlphaFoldDB" id="A0A4Q0YT83"/>
<keyword evidence="2" id="KW-0813">Transport</keyword>
<evidence type="ECO:0000256" key="3">
    <source>
        <dbReference type="ARBA" id="ARBA00022729"/>
    </source>
</evidence>
<dbReference type="GO" id="GO:0015833">
    <property type="term" value="P:peptide transport"/>
    <property type="evidence" value="ECO:0007669"/>
    <property type="project" value="TreeGrafter"/>
</dbReference>
<dbReference type="PANTHER" id="PTHR30290:SF9">
    <property type="entry name" value="OLIGOPEPTIDE-BINDING PROTEIN APPA"/>
    <property type="match status" value="1"/>
</dbReference>
<organism evidence="5 6">
    <name type="scientific">Veronia nyctiphanis</name>
    <dbReference type="NCBI Taxonomy" id="1278244"/>
    <lineage>
        <taxon>Bacteria</taxon>
        <taxon>Pseudomonadati</taxon>
        <taxon>Pseudomonadota</taxon>
        <taxon>Gammaproteobacteria</taxon>
        <taxon>Vibrionales</taxon>
        <taxon>Vibrionaceae</taxon>
        <taxon>Veronia</taxon>
    </lineage>
</organism>
<dbReference type="EMBL" id="PEIB01000002">
    <property type="protein sequence ID" value="RXJ74472.1"/>
    <property type="molecule type" value="Genomic_DNA"/>
</dbReference>
<evidence type="ECO:0000313" key="5">
    <source>
        <dbReference type="EMBL" id="RXJ74472.1"/>
    </source>
</evidence>